<sequence length="99" mass="11780">MERGGCIYIMTNFLRTTLYIGVTSDLQARIIQHRDKLDPKSFTAKYNLSICIYYEMYPSIEEAIAREKQLKKWNRGKKERLIDSLNKDWTDLSPEIQSW</sequence>
<dbReference type="Gene3D" id="3.40.1440.10">
    <property type="entry name" value="GIY-YIG endonuclease"/>
    <property type="match status" value="1"/>
</dbReference>
<dbReference type="AlphaFoldDB" id="A0A7S9L2Z5"/>
<dbReference type="SMART" id="SM00465">
    <property type="entry name" value="GIYc"/>
    <property type="match status" value="1"/>
</dbReference>
<gene>
    <name evidence="3" type="ORF">IZT61_09875</name>
</gene>
<accession>A0A7S9L2Z5</accession>
<proteinExistence type="inferred from homology"/>
<name>A0A7S9L2Z5_9SPHI</name>
<dbReference type="KEGG" id="pex:IZT61_09875"/>
<dbReference type="EMBL" id="CP064939">
    <property type="protein sequence ID" value="QPH41535.1"/>
    <property type="molecule type" value="Genomic_DNA"/>
</dbReference>
<dbReference type="PROSITE" id="PS50164">
    <property type="entry name" value="GIY_YIG"/>
    <property type="match status" value="1"/>
</dbReference>
<dbReference type="PANTHER" id="PTHR34477">
    <property type="entry name" value="UPF0213 PROTEIN YHBQ"/>
    <property type="match status" value="1"/>
</dbReference>
<keyword evidence="4" id="KW-1185">Reference proteome</keyword>
<dbReference type="PANTHER" id="PTHR34477:SF5">
    <property type="entry name" value="BSL5627 PROTEIN"/>
    <property type="match status" value="1"/>
</dbReference>
<feature type="domain" description="GIY-YIG" evidence="2">
    <location>
        <begin position="3"/>
        <end position="80"/>
    </location>
</feature>
<organism evidence="3 4">
    <name type="scientific">Pedobacter endophyticus</name>
    <dbReference type="NCBI Taxonomy" id="2789740"/>
    <lineage>
        <taxon>Bacteria</taxon>
        <taxon>Pseudomonadati</taxon>
        <taxon>Bacteroidota</taxon>
        <taxon>Sphingobacteriia</taxon>
        <taxon>Sphingobacteriales</taxon>
        <taxon>Sphingobacteriaceae</taxon>
        <taxon>Pedobacter</taxon>
    </lineage>
</organism>
<dbReference type="SUPFAM" id="SSF82771">
    <property type="entry name" value="GIY-YIG endonuclease"/>
    <property type="match status" value="1"/>
</dbReference>
<dbReference type="CDD" id="cd10448">
    <property type="entry name" value="GIY-YIG_unchar_3"/>
    <property type="match status" value="1"/>
</dbReference>
<dbReference type="Pfam" id="PF01541">
    <property type="entry name" value="GIY-YIG"/>
    <property type="match status" value="1"/>
</dbReference>
<evidence type="ECO:0000259" key="2">
    <source>
        <dbReference type="PROSITE" id="PS50164"/>
    </source>
</evidence>
<evidence type="ECO:0000256" key="1">
    <source>
        <dbReference type="ARBA" id="ARBA00007435"/>
    </source>
</evidence>
<dbReference type="InterPro" id="IPR000305">
    <property type="entry name" value="GIY-YIG_endonuc"/>
</dbReference>
<comment type="similarity">
    <text evidence="1">Belongs to the UPF0213 family.</text>
</comment>
<reference evidence="3 4" key="1">
    <citation type="submission" date="2020-11" db="EMBL/GenBank/DDBJ databases">
        <title>Pedobacter endophytica, an endophytic bacteria isolated form Carex pumila.</title>
        <authorList>
            <person name="Peng Y."/>
            <person name="Jiang L."/>
            <person name="Lee J."/>
        </authorList>
    </citation>
    <scope>NUCLEOTIDE SEQUENCE [LARGE SCALE GENOMIC DNA]</scope>
    <source>
        <strain evidence="3 4">JBR3-12</strain>
    </source>
</reference>
<dbReference type="Proteomes" id="UP000594759">
    <property type="component" value="Chromosome"/>
</dbReference>
<evidence type="ECO:0000313" key="3">
    <source>
        <dbReference type="EMBL" id="QPH41535.1"/>
    </source>
</evidence>
<dbReference type="InterPro" id="IPR050190">
    <property type="entry name" value="UPF0213_domain"/>
</dbReference>
<evidence type="ECO:0000313" key="4">
    <source>
        <dbReference type="Proteomes" id="UP000594759"/>
    </source>
</evidence>
<dbReference type="InterPro" id="IPR035901">
    <property type="entry name" value="GIY-YIG_endonuc_sf"/>
</dbReference>
<protein>
    <submittedName>
        <fullName evidence="3">GIY-YIG nuclease family protein</fullName>
    </submittedName>
</protein>